<dbReference type="Proteomes" id="UP000011185">
    <property type="component" value="Unassembled WGS sequence"/>
</dbReference>
<dbReference type="AlphaFoldDB" id="L7JWQ5"/>
<feature type="compositionally biased region" description="Basic and acidic residues" evidence="1">
    <location>
        <begin position="96"/>
        <end position="110"/>
    </location>
</feature>
<evidence type="ECO:0000313" key="2">
    <source>
        <dbReference type="EMBL" id="ELQ75725.1"/>
    </source>
</evidence>
<name>L7JWQ5_TRAHO</name>
<evidence type="ECO:0000256" key="1">
    <source>
        <dbReference type="SAM" id="MobiDB-lite"/>
    </source>
</evidence>
<dbReference type="HOGENOM" id="CLU_1369219_0_0_1"/>
<feature type="non-terminal residue" evidence="2">
    <location>
        <position position="1"/>
    </location>
</feature>
<sequence length="200" mass="22397">VCSSNMCRAFMVCVGTCVTAYVAFKDVLCFSVFDHITPSFLKIFDQLKHPFSSAKKTVPVTTDDQFFQDIFGEEVECSLSADFSVVNGQFESECESHTQDKHRNSDKKIDSPNFSVSTSNTATNRTSDHEDHAEELENNSKSSDDMMECSWNIPKFEEHLKLTSGTVKLEELSGTEHECSLELCLSEEYFHSSDSGHGSL</sequence>
<keyword evidence="3" id="KW-1185">Reference proteome</keyword>
<feature type="compositionally biased region" description="Polar residues" evidence="1">
    <location>
        <begin position="112"/>
        <end position="125"/>
    </location>
</feature>
<reference evidence="2 3" key="1">
    <citation type="journal article" date="2012" name="PLoS Pathog.">
        <title>The genome of the obligate intracellular parasite Trachipleistophora hominis: new insights into microsporidian genome dynamics and reductive evolution.</title>
        <authorList>
            <person name="Heinz E."/>
            <person name="Williams T.A."/>
            <person name="Nakjang S."/>
            <person name="Noel C.J."/>
            <person name="Swan D.C."/>
            <person name="Goldberg A.V."/>
            <person name="Harris S.R."/>
            <person name="Weinmaier T."/>
            <person name="Markert S."/>
            <person name="Becher D."/>
            <person name="Bernhardt J."/>
            <person name="Dagan T."/>
            <person name="Hacker C."/>
            <person name="Lucocq J.M."/>
            <person name="Schweder T."/>
            <person name="Rattei T."/>
            <person name="Hall N."/>
            <person name="Hirt R.P."/>
            <person name="Embley T.M."/>
        </authorList>
    </citation>
    <scope>NUCLEOTIDE SEQUENCE [LARGE SCALE GENOMIC DNA]</scope>
</reference>
<evidence type="ECO:0000313" key="3">
    <source>
        <dbReference type="Proteomes" id="UP000011185"/>
    </source>
</evidence>
<dbReference type="VEuPathDB" id="MicrosporidiaDB:THOM_1318"/>
<protein>
    <submittedName>
        <fullName evidence="2">Uncharacterized protein</fullName>
    </submittedName>
</protein>
<dbReference type="EMBL" id="JH993933">
    <property type="protein sequence ID" value="ELQ75725.1"/>
    <property type="molecule type" value="Genomic_DNA"/>
</dbReference>
<gene>
    <name evidence="2" type="ORF">THOM_1318</name>
</gene>
<dbReference type="InParanoid" id="L7JWQ5"/>
<organism evidence="2 3">
    <name type="scientific">Trachipleistophora hominis</name>
    <name type="common">Microsporidian parasite</name>
    <dbReference type="NCBI Taxonomy" id="72359"/>
    <lineage>
        <taxon>Eukaryota</taxon>
        <taxon>Fungi</taxon>
        <taxon>Fungi incertae sedis</taxon>
        <taxon>Microsporidia</taxon>
        <taxon>Pleistophoridae</taxon>
        <taxon>Trachipleistophora</taxon>
    </lineage>
</organism>
<feature type="region of interest" description="Disordered" evidence="1">
    <location>
        <begin position="96"/>
        <end position="145"/>
    </location>
</feature>
<proteinExistence type="predicted"/>
<accession>L7JWQ5</accession>